<dbReference type="Gene3D" id="3.40.720.10">
    <property type="entry name" value="Alkaline Phosphatase, subunit A"/>
    <property type="match status" value="1"/>
</dbReference>
<dbReference type="InterPro" id="IPR050738">
    <property type="entry name" value="Sulfatase"/>
</dbReference>
<evidence type="ECO:0000313" key="7">
    <source>
        <dbReference type="EMBL" id="PHN02122.1"/>
    </source>
</evidence>
<dbReference type="RefSeq" id="WP_099154461.1">
    <property type="nucleotide sequence ID" value="NZ_PDUD01000044.1"/>
</dbReference>
<reference evidence="7 8" key="1">
    <citation type="submission" date="2017-10" db="EMBL/GenBank/DDBJ databases">
        <title>The draft genome sequence of Lewinella nigricans NBRC 102662.</title>
        <authorList>
            <person name="Wang K."/>
        </authorList>
    </citation>
    <scope>NUCLEOTIDE SEQUENCE [LARGE SCALE GENOMIC DNA]</scope>
    <source>
        <strain evidence="7 8">NBRC 102662</strain>
    </source>
</reference>
<dbReference type="PANTHER" id="PTHR42693:SF53">
    <property type="entry name" value="ENDO-4-O-SULFATASE"/>
    <property type="match status" value="1"/>
</dbReference>
<organism evidence="7 8">
    <name type="scientific">Flavilitoribacter nigricans (strain ATCC 23147 / DSM 23189 / NBRC 102662 / NCIMB 1420 / SS-2)</name>
    <name type="common">Lewinella nigricans</name>
    <dbReference type="NCBI Taxonomy" id="1122177"/>
    <lineage>
        <taxon>Bacteria</taxon>
        <taxon>Pseudomonadati</taxon>
        <taxon>Bacteroidota</taxon>
        <taxon>Saprospiria</taxon>
        <taxon>Saprospirales</taxon>
        <taxon>Lewinellaceae</taxon>
        <taxon>Flavilitoribacter</taxon>
    </lineage>
</organism>
<keyword evidence="3" id="KW-0378">Hydrolase</keyword>
<dbReference type="PROSITE" id="PS00149">
    <property type="entry name" value="SULFATASE_2"/>
    <property type="match status" value="1"/>
</dbReference>
<feature type="chain" id="PRO_5012316377" evidence="5">
    <location>
        <begin position="24"/>
        <end position="479"/>
    </location>
</feature>
<comment type="caution">
    <text evidence="7">The sequence shown here is derived from an EMBL/GenBank/DDBJ whole genome shotgun (WGS) entry which is preliminary data.</text>
</comment>
<dbReference type="CDD" id="cd16027">
    <property type="entry name" value="SGSH"/>
    <property type="match status" value="1"/>
</dbReference>
<dbReference type="EMBL" id="PDUD01000044">
    <property type="protein sequence ID" value="PHN02122.1"/>
    <property type="molecule type" value="Genomic_DNA"/>
</dbReference>
<feature type="domain" description="Sulfatase N-terminal" evidence="6">
    <location>
        <begin position="39"/>
        <end position="331"/>
    </location>
</feature>
<evidence type="ECO:0000256" key="3">
    <source>
        <dbReference type="ARBA" id="ARBA00022801"/>
    </source>
</evidence>
<name>A0A2D0N0P2_FLAN2</name>
<keyword evidence="8" id="KW-1185">Reference proteome</keyword>
<gene>
    <name evidence="7" type="ORF">CRP01_33575</name>
</gene>
<dbReference type="InterPro" id="IPR000917">
    <property type="entry name" value="Sulfatase_N"/>
</dbReference>
<evidence type="ECO:0000256" key="5">
    <source>
        <dbReference type="SAM" id="SignalP"/>
    </source>
</evidence>
<evidence type="ECO:0000256" key="4">
    <source>
        <dbReference type="ARBA" id="ARBA00022837"/>
    </source>
</evidence>
<evidence type="ECO:0000256" key="2">
    <source>
        <dbReference type="ARBA" id="ARBA00022723"/>
    </source>
</evidence>
<dbReference type="Proteomes" id="UP000223913">
    <property type="component" value="Unassembled WGS sequence"/>
</dbReference>
<dbReference type="GO" id="GO:0046872">
    <property type="term" value="F:metal ion binding"/>
    <property type="evidence" value="ECO:0007669"/>
    <property type="project" value="UniProtKB-KW"/>
</dbReference>
<keyword evidence="2" id="KW-0479">Metal-binding</keyword>
<proteinExistence type="inferred from homology"/>
<dbReference type="OrthoDB" id="975025at2"/>
<sequence>MQISQPTLYILTVFLILSCQPTAEDPAEAGPNASATDRPNIILMVADDHGKDALGCYGNPVVRTPALDALAATGFRFDRAFCTTASCSASRSVILSGLHNHANGHYGHQHAYHHFSAFDKVKSLPVLLENEGYRTARVGKYHLAPESVYHFQEVFQASARSPVEMADACADFIRADDPFFLYFCFSDPHRGGGFAEELPHQPDRFGNRPESYPGITEVTYDPDEVLVPPHLTDTPETRAEIAQYYQSISRLDQGVARLMDQLKTTGKFDNTLIIYISDNGMAFPGAKTTLYEAGMQLPCLVKAPGQQEPAVTDAMISWTDLTPTILEIAGAKVADSTFQGRSFVPVLTGDRWERDEIYASHTFHEITMYYPMRVVRGENYKLIMNLASGLEYPFASDLYASKTWQSLLERNMDKLGEKPIAEFLRRPRFELYDLSKDPYETYNLADLPEFREILNGLQRKVQSFQEQTGDPWVYKWEYE</sequence>
<dbReference type="PANTHER" id="PTHR42693">
    <property type="entry name" value="ARYLSULFATASE FAMILY MEMBER"/>
    <property type="match status" value="1"/>
</dbReference>
<keyword evidence="4" id="KW-0106">Calcium</keyword>
<dbReference type="Pfam" id="PF00884">
    <property type="entry name" value="Sulfatase"/>
    <property type="match status" value="1"/>
</dbReference>
<keyword evidence="5" id="KW-0732">Signal</keyword>
<dbReference type="InterPro" id="IPR017850">
    <property type="entry name" value="Alkaline_phosphatase_core_sf"/>
</dbReference>
<comment type="similarity">
    <text evidence="1">Belongs to the sulfatase family.</text>
</comment>
<accession>A0A2D0N0P2</accession>
<protein>
    <submittedName>
        <fullName evidence="7">Heparan N-sulfatase</fullName>
    </submittedName>
</protein>
<evidence type="ECO:0000259" key="6">
    <source>
        <dbReference type="Pfam" id="PF00884"/>
    </source>
</evidence>
<evidence type="ECO:0000256" key="1">
    <source>
        <dbReference type="ARBA" id="ARBA00008779"/>
    </source>
</evidence>
<feature type="signal peptide" evidence="5">
    <location>
        <begin position="1"/>
        <end position="23"/>
    </location>
</feature>
<dbReference type="SUPFAM" id="SSF53649">
    <property type="entry name" value="Alkaline phosphatase-like"/>
    <property type="match status" value="1"/>
</dbReference>
<dbReference type="AlphaFoldDB" id="A0A2D0N0P2"/>
<dbReference type="GO" id="GO:0004065">
    <property type="term" value="F:arylsulfatase activity"/>
    <property type="evidence" value="ECO:0007669"/>
    <property type="project" value="TreeGrafter"/>
</dbReference>
<dbReference type="InterPro" id="IPR024607">
    <property type="entry name" value="Sulfatase_CS"/>
</dbReference>
<evidence type="ECO:0000313" key="8">
    <source>
        <dbReference type="Proteomes" id="UP000223913"/>
    </source>
</evidence>